<organism evidence="1 2">
    <name type="scientific">Cryptococcus depauperatus CBS 7841</name>
    <dbReference type="NCBI Taxonomy" id="1295531"/>
    <lineage>
        <taxon>Eukaryota</taxon>
        <taxon>Fungi</taxon>
        <taxon>Dikarya</taxon>
        <taxon>Basidiomycota</taxon>
        <taxon>Agaricomycotina</taxon>
        <taxon>Tremellomycetes</taxon>
        <taxon>Tremellales</taxon>
        <taxon>Cryptococcaceae</taxon>
        <taxon>Cryptococcus</taxon>
    </lineage>
</organism>
<protein>
    <submittedName>
        <fullName evidence="1">Uncharacterized protein</fullName>
    </submittedName>
</protein>
<sequence length="103" mass="11797">MFVLFFFAVSESSGRGVGRKEASDPVVSKQQKCKKIRPQNQQDGFRSVVRFIASLPRHRTENNVIFLTLADPVDDSFKFPARSTRDKLARPGNKPDKWFSFAY</sequence>
<proteinExistence type="predicted"/>
<dbReference type="GeneID" id="91084338"/>
<dbReference type="EMBL" id="CP143784">
    <property type="protein sequence ID" value="WVN84985.1"/>
    <property type="molecule type" value="Genomic_DNA"/>
</dbReference>
<dbReference type="Proteomes" id="UP000094043">
    <property type="component" value="Chromosome 1"/>
</dbReference>
<reference evidence="1" key="1">
    <citation type="submission" date="2016-06" db="EMBL/GenBank/DDBJ databases">
        <authorList>
            <person name="Cuomo C."/>
            <person name="Litvintseva A."/>
            <person name="Heitman J."/>
            <person name="Chen Y."/>
            <person name="Sun S."/>
            <person name="Springer D."/>
            <person name="Dromer F."/>
            <person name="Young S."/>
            <person name="Zeng Q."/>
            <person name="Chapman S."/>
            <person name="Gujja S."/>
            <person name="Saif S."/>
            <person name="Birren B."/>
        </authorList>
    </citation>
    <scope>NUCLEOTIDE SEQUENCE</scope>
    <source>
        <strain evidence="1">CBS 7841</strain>
    </source>
</reference>
<reference evidence="1" key="3">
    <citation type="submission" date="2024-01" db="EMBL/GenBank/DDBJ databases">
        <authorList>
            <person name="Coelho M.A."/>
            <person name="David-Palma M."/>
            <person name="Shea T."/>
            <person name="Sun S."/>
            <person name="Cuomo C.A."/>
            <person name="Heitman J."/>
        </authorList>
    </citation>
    <scope>NUCLEOTIDE SEQUENCE</scope>
    <source>
        <strain evidence="1">CBS 7841</strain>
    </source>
</reference>
<gene>
    <name evidence="1" type="ORF">L203_100122</name>
</gene>
<dbReference type="AlphaFoldDB" id="A0AAJ8LV95"/>
<accession>A0AAJ8LV95</accession>
<dbReference type="KEGG" id="cdep:91084338"/>
<evidence type="ECO:0000313" key="2">
    <source>
        <dbReference type="Proteomes" id="UP000094043"/>
    </source>
</evidence>
<keyword evidence="2" id="KW-1185">Reference proteome</keyword>
<name>A0AAJ8LV95_9TREE</name>
<dbReference type="RefSeq" id="XP_066065686.1">
    <property type="nucleotide sequence ID" value="XM_066209589.1"/>
</dbReference>
<evidence type="ECO:0000313" key="1">
    <source>
        <dbReference type="EMBL" id="WVN84985.1"/>
    </source>
</evidence>
<reference evidence="1" key="2">
    <citation type="journal article" date="2022" name="Elife">
        <title>Obligate sexual reproduction of a homothallic fungus closely related to the Cryptococcus pathogenic species complex.</title>
        <authorList>
            <person name="Passer A.R."/>
            <person name="Clancey S.A."/>
            <person name="Shea T."/>
            <person name="David-Palma M."/>
            <person name="Averette A.F."/>
            <person name="Boekhout T."/>
            <person name="Porcel B.M."/>
            <person name="Nowrousian M."/>
            <person name="Cuomo C.A."/>
            <person name="Sun S."/>
            <person name="Heitman J."/>
            <person name="Coelho M.A."/>
        </authorList>
    </citation>
    <scope>NUCLEOTIDE SEQUENCE</scope>
    <source>
        <strain evidence="1">CBS 7841</strain>
    </source>
</reference>